<evidence type="ECO:0000313" key="6">
    <source>
        <dbReference type="EMBL" id="RFS47070.1"/>
    </source>
</evidence>
<evidence type="ECO:0000256" key="3">
    <source>
        <dbReference type="ARBA" id="ARBA00022840"/>
    </source>
</evidence>
<dbReference type="Gene3D" id="3.40.50.20">
    <property type="match status" value="1"/>
</dbReference>
<comment type="caution">
    <text evidence="6">The sequence shown here is derived from an EMBL/GenBank/DDBJ whole genome shotgun (WGS) entry which is preliminary data.</text>
</comment>
<keyword evidence="2 4" id="KW-0547">Nucleotide-binding</keyword>
<evidence type="ECO:0000313" key="7">
    <source>
        <dbReference type="Proteomes" id="UP000262621"/>
    </source>
</evidence>
<accession>A0A372G2X3</accession>
<dbReference type="PROSITE" id="PS50975">
    <property type="entry name" value="ATP_GRASP"/>
    <property type="match status" value="1"/>
</dbReference>
<dbReference type="OrthoDB" id="3428978at2"/>
<dbReference type="SUPFAM" id="SSF56059">
    <property type="entry name" value="Glutathione synthetase ATP-binding domain-like"/>
    <property type="match status" value="1"/>
</dbReference>
<dbReference type="InterPro" id="IPR011761">
    <property type="entry name" value="ATP-grasp"/>
</dbReference>
<dbReference type="RefSeq" id="WP_117227321.1">
    <property type="nucleotide sequence ID" value="NZ_CP061725.1"/>
</dbReference>
<dbReference type="Proteomes" id="UP000262621">
    <property type="component" value="Unassembled WGS sequence"/>
</dbReference>
<gene>
    <name evidence="6" type="ORF">D0Q02_07900</name>
</gene>
<dbReference type="InterPro" id="IPR052032">
    <property type="entry name" value="ATP-dep_AA_Ligase"/>
</dbReference>
<evidence type="ECO:0000256" key="4">
    <source>
        <dbReference type="PROSITE-ProRule" id="PRU00409"/>
    </source>
</evidence>
<organism evidence="6 7">
    <name type="scientific">Micromonospora craniellae</name>
    <dbReference type="NCBI Taxonomy" id="2294034"/>
    <lineage>
        <taxon>Bacteria</taxon>
        <taxon>Bacillati</taxon>
        <taxon>Actinomycetota</taxon>
        <taxon>Actinomycetes</taxon>
        <taxon>Micromonosporales</taxon>
        <taxon>Micromonosporaceae</taxon>
        <taxon>Micromonospora</taxon>
    </lineage>
</organism>
<evidence type="ECO:0000259" key="5">
    <source>
        <dbReference type="PROSITE" id="PS50975"/>
    </source>
</evidence>
<proteinExistence type="predicted"/>
<keyword evidence="3 4" id="KW-0067">ATP-binding</keyword>
<dbReference type="PANTHER" id="PTHR43585:SF2">
    <property type="entry name" value="ATP-GRASP ENZYME FSQD"/>
    <property type="match status" value="1"/>
</dbReference>
<dbReference type="GO" id="GO:0016874">
    <property type="term" value="F:ligase activity"/>
    <property type="evidence" value="ECO:0007669"/>
    <property type="project" value="UniProtKB-KW"/>
</dbReference>
<dbReference type="Gene3D" id="3.30.470.20">
    <property type="entry name" value="ATP-grasp fold, B domain"/>
    <property type="match status" value="1"/>
</dbReference>
<dbReference type="InterPro" id="IPR013815">
    <property type="entry name" value="ATP_grasp_subdomain_1"/>
</dbReference>
<keyword evidence="7" id="KW-1185">Reference proteome</keyword>
<keyword evidence="1" id="KW-0436">Ligase</keyword>
<feature type="domain" description="ATP-grasp" evidence="5">
    <location>
        <begin position="115"/>
        <end position="307"/>
    </location>
</feature>
<evidence type="ECO:0000256" key="2">
    <source>
        <dbReference type="ARBA" id="ARBA00022741"/>
    </source>
</evidence>
<protein>
    <submittedName>
        <fullName evidence="6">Biotin carboxylase</fullName>
    </submittedName>
</protein>
<dbReference type="GO" id="GO:0005524">
    <property type="term" value="F:ATP binding"/>
    <property type="evidence" value="ECO:0007669"/>
    <property type="project" value="UniProtKB-UniRule"/>
</dbReference>
<name>A0A372G2X3_9ACTN</name>
<dbReference type="PANTHER" id="PTHR43585">
    <property type="entry name" value="FUMIPYRROLE BIOSYNTHESIS PROTEIN C"/>
    <property type="match status" value="1"/>
</dbReference>
<dbReference type="AlphaFoldDB" id="A0A372G2X3"/>
<evidence type="ECO:0000256" key="1">
    <source>
        <dbReference type="ARBA" id="ARBA00022598"/>
    </source>
</evidence>
<dbReference type="Gene3D" id="3.30.1490.20">
    <property type="entry name" value="ATP-grasp fold, A domain"/>
    <property type="match status" value="1"/>
</dbReference>
<reference evidence="6 7" key="1">
    <citation type="submission" date="2018-08" db="EMBL/GenBank/DDBJ databases">
        <title>Verrucosispora craniellae sp. nov., isolated from a marine sponge in the South China Sea.</title>
        <authorList>
            <person name="Li L."/>
            <person name="Lin H.W."/>
        </authorList>
    </citation>
    <scope>NUCLEOTIDE SEQUENCE [LARGE SCALE GENOMIC DNA]</scope>
    <source>
        <strain evidence="6 7">LHW63014</strain>
    </source>
</reference>
<dbReference type="EMBL" id="QVFU01000005">
    <property type="protein sequence ID" value="RFS47070.1"/>
    <property type="molecule type" value="Genomic_DNA"/>
</dbReference>
<sequence>MKPHILIIHRWRDHYAGYAEYLDHDLHHVTYVCTELATAAVPASAAAVAFVAATDRLDLVIAAADGLIARFGVPERIVALNEGDLDTAAELRARLAVAGDQPDRLARFRDKLVMAQTVVRGDVAVPAFADAPDTQAVVRFADSHGWPLIVKPRRGTASRDVLRLNSVDDLAALDRLPPEPRMVQTFCPDQVFHIDGLWTGTELGPWRASRYVNTCMEFAAGDVLGSVEVDDADLLGPLGGFLADACAAFGDAPWVFHMEAFVGTEADGTVRINFLEAGSRVGGAEIPFVWREVHGVDLMEAAIHIQLGRSPIVRQISDQRVGGWLLVPTPVPAPCRITVAELDLPVSEWPYARVIPAVGAEIPKAGGYEHVGARFRFSGAATDDVEKAIRRTAGQLWLECVPSRSDLPSAR</sequence>
<dbReference type="GO" id="GO:0046872">
    <property type="term" value="F:metal ion binding"/>
    <property type="evidence" value="ECO:0007669"/>
    <property type="project" value="InterPro"/>
</dbReference>